<dbReference type="SUPFAM" id="SSF57362">
    <property type="entry name" value="BPTI-like"/>
    <property type="match status" value="1"/>
</dbReference>
<dbReference type="GO" id="GO:0005615">
    <property type="term" value="C:extracellular space"/>
    <property type="evidence" value="ECO:0007669"/>
    <property type="project" value="TreeGrafter"/>
</dbReference>
<dbReference type="InterPro" id="IPR002223">
    <property type="entry name" value="Kunitz_BPTI"/>
</dbReference>
<evidence type="ECO:0000313" key="5">
    <source>
        <dbReference type="Proteomes" id="UP000005408"/>
    </source>
</evidence>
<dbReference type="GeneID" id="136270124"/>
<evidence type="ECO:0000259" key="3">
    <source>
        <dbReference type="PROSITE" id="PS50279"/>
    </source>
</evidence>
<keyword evidence="1" id="KW-1015">Disulfide bond</keyword>
<dbReference type="AlphaFoldDB" id="A0A8W8NWB4"/>
<dbReference type="PRINTS" id="PR00759">
    <property type="entry name" value="BASICPTASE"/>
</dbReference>
<name>A0A8W8NWB4_MAGGI</name>
<organism evidence="4 5">
    <name type="scientific">Magallana gigas</name>
    <name type="common">Pacific oyster</name>
    <name type="synonym">Crassostrea gigas</name>
    <dbReference type="NCBI Taxonomy" id="29159"/>
    <lineage>
        <taxon>Eukaryota</taxon>
        <taxon>Metazoa</taxon>
        <taxon>Spiralia</taxon>
        <taxon>Lophotrochozoa</taxon>
        <taxon>Mollusca</taxon>
        <taxon>Bivalvia</taxon>
        <taxon>Autobranchia</taxon>
        <taxon>Pteriomorphia</taxon>
        <taxon>Ostreida</taxon>
        <taxon>Ostreoidea</taxon>
        <taxon>Ostreidae</taxon>
        <taxon>Magallana</taxon>
    </lineage>
</organism>
<dbReference type="InterPro" id="IPR036880">
    <property type="entry name" value="Kunitz_BPTI_sf"/>
</dbReference>
<feature type="domain" description="BPTI/Kunitz inhibitor" evidence="3">
    <location>
        <begin position="34"/>
        <end position="84"/>
    </location>
</feature>
<proteinExistence type="predicted"/>
<dbReference type="OrthoDB" id="5950222at2759"/>
<dbReference type="PANTHER" id="PTHR46751">
    <property type="entry name" value="EPPIN"/>
    <property type="match status" value="1"/>
</dbReference>
<dbReference type="InterPro" id="IPR051388">
    <property type="entry name" value="Serpin_venom_toxin"/>
</dbReference>
<sequence length="134" mass="14729">MSRVLSLCVLLFITVAIVSARWYGQPPPPVTGPCSLSAEPGPCRGACPRFYYDASRNSCRPFTYGCCGGNANNFKSKKLCERSCRPRRCPNIACFVGACTIQKCDNFPEATCFAVCPCDNSRWVYNGEDVTDKC</sequence>
<dbReference type="SMART" id="SM00131">
    <property type="entry name" value="KU"/>
    <property type="match status" value="1"/>
</dbReference>
<dbReference type="Pfam" id="PF00014">
    <property type="entry name" value="Kunitz_BPTI"/>
    <property type="match status" value="1"/>
</dbReference>
<dbReference type="OMA" id="CRGACPR"/>
<dbReference type="GO" id="GO:0004867">
    <property type="term" value="F:serine-type endopeptidase inhibitor activity"/>
    <property type="evidence" value="ECO:0007669"/>
    <property type="project" value="InterPro"/>
</dbReference>
<dbReference type="RefSeq" id="XP_065922771.1">
    <property type="nucleotide sequence ID" value="XM_066066699.1"/>
</dbReference>
<keyword evidence="2" id="KW-0732">Signal</keyword>
<dbReference type="KEGG" id="crg:136270124"/>
<evidence type="ECO:0000313" key="4">
    <source>
        <dbReference type="EnsemblMetazoa" id="G8783.3:cds"/>
    </source>
</evidence>
<dbReference type="PROSITE" id="PS50279">
    <property type="entry name" value="BPTI_KUNITZ_2"/>
    <property type="match status" value="1"/>
</dbReference>
<evidence type="ECO:0000256" key="2">
    <source>
        <dbReference type="SAM" id="SignalP"/>
    </source>
</evidence>
<feature type="signal peptide" evidence="2">
    <location>
        <begin position="1"/>
        <end position="20"/>
    </location>
</feature>
<dbReference type="PANTHER" id="PTHR46751:SF1">
    <property type="entry name" value="WAP FOUR-DISULFIDE CORE DOMAIN PROTEIN 6A"/>
    <property type="match status" value="1"/>
</dbReference>
<evidence type="ECO:0000256" key="1">
    <source>
        <dbReference type="ARBA" id="ARBA00023157"/>
    </source>
</evidence>
<reference evidence="4" key="1">
    <citation type="submission" date="2022-08" db="UniProtKB">
        <authorList>
            <consortium name="EnsemblMetazoa"/>
        </authorList>
    </citation>
    <scope>IDENTIFICATION</scope>
    <source>
        <strain evidence="4">05x7-T-G4-1.051#20</strain>
    </source>
</reference>
<keyword evidence="5" id="KW-1185">Reference proteome</keyword>
<dbReference type="EnsemblMetazoa" id="G8783.3">
    <property type="protein sequence ID" value="G8783.3:cds"/>
    <property type="gene ID" value="G8783"/>
</dbReference>
<accession>A0A8W8NWB4</accession>
<dbReference type="CDD" id="cd00109">
    <property type="entry name" value="Kunitz-type"/>
    <property type="match status" value="1"/>
</dbReference>
<dbReference type="Gene3D" id="4.10.410.10">
    <property type="entry name" value="Pancreatic trypsin inhibitor Kunitz domain"/>
    <property type="match status" value="1"/>
</dbReference>
<dbReference type="EnsemblMetazoa" id="G8783.2">
    <property type="protein sequence ID" value="G8783.2:cds"/>
    <property type="gene ID" value="G8783"/>
</dbReference>
<protein>
    <recommendedName>
        <fullName evidence="3">BPTI/Kunitz inhibitor domain-containing protein</fullName>
    </recommendedName>
</protein>
<dbReference type="Proteomes" id="UP000005408">
    <property type="component" value="Unassembled WGS sequence"/>
</dbReference>
<feature type="chain" id="PRO_5042432228" description="BPTI/Kunitz inhibitor domain-containing protein" evidence="2">
    <location>
        <begin position="21"/>
        <end position="134"/>
    </location>
</feature>